<protein>
    <submittedName>
        <fullName evidence="3">Uncharacterized protein</fullName>
    </submittedName>
</protein>
<evidence type="ECO:0000313" key="4">
    <source>
        <dbReference type="Proteomes" id="UP000316093"/>
    </source>
</evidence>
<keyword evidence="4" id="KW-1185">Reference proteome</keyword>
<dbReference type="AlphaFoldDB" id="A0A4Y5Z390"/>
<accession>A0A4Y5Z390</accession>
<dbReference type="Proteomes" id="UP000316093">
    <property type="component" value="Chromosome"/>
</dbReference>
<organism evidence="3 4">
    <name type="scientific">Luteibacter pinisoli</name>
    <dbReference type="NCBI Taxonomy" id="2589080"/>
    <lineage>
        <taxon>Bacteria</taxon>
        <taxon>Pseudomonadati</taxon>
        <taxon>Pseudomonadota</taxon>
        <taxon>Gammaproteobacteria</taxon>
        <taxon>Lysobacterales</taxon>
        <taxon>Rhodanobacteraceae</taxon>
        <taxon>Luteibacter</taxon>
    </lineage>
</organism>
<feature type="domain" description="ApeA N-terminal" evidence="2">
    <location>
        <begin position="9"/>
        <end position="276"/>
    </location>
</feature>
<dbReference type="InterPro" id="IPR041229">
    <property type="entry name" value="HEPN_Apea"/>
</dbReference>
<evidence type="ECO:0000313" key="3">
    <source>
        <dbReference type="EMBL" id="QDE39822.1"/>
    </source>
</evidence>
<dbReference type="InterPro" id="IPR041223">
    <property type="entry name" value="ApeA_NTD"/>
</dbReference>
<dbReference type="Pfam" id="PF18739">
    <property type="entry name" value="HEPN_Apea"/>
    <property type="match status" value="1"/>
</dbReference>
<evidence type="ECO:0000259" key="1">
    <source>
        <dbReference type="Pfam" id="PF18739"/>
    </source>
</evidence>
<dbReference type="Pfam" id="PF18862">
    <property type="entry name" value="ApeA_NTD1"/>
    <property type="match status" value="1"/>
</dbReference>
<dbReference type="KEGG" id="lpy:FIV34_11685"/>
<name>A0A4Y5Z390_9GAMM</name>
<gene>
    <name evidence="3" type="ORF">FIV34_11685</name>
</gene>
<dbReference type="EMBL" id="CP041046">
    <property type="protein sequence ID" value="QDE39822.1"/>
    <property type="molecule type" value="Genomic_DNA"/>
</dbReference>
<reference evidence="3 4" key="1">
    <citation type="submission" date="2019-06" db="EMBL/GenBank/DDBJ databases">
        <title>A complete genome sequence for Luteibacter pinisoli MAH-14.</title>
        <authorList>
            <person name="Baltrus D.A."/>
        </authorList>
    </citation>
    <scope>NUCLEOTIDE SEQUENCE [LARGE SCALE GENOMIC DNA]</scope>
    <source>
        <strain evidence="3 4">MAH-14</strain>
    </source>
</reference>
<evidence type="ECO:0000259" key="2">
    <source>
        <dbReference type="Pfam" id="PF18862"/>
    </source>
</evidence>
<dbReference type="OrthoDB" id="6198809at2"/>
<dbReference type="RefSeq" id="WP_139982928.1">
    <property type="nucleotide sequence ID" value="NZ_CP041046.1"/>
</dbReference>
<proteinExistence type="predicted"/>
<sequence>MDMTNPPDIKGYFWLDSSPDSKVAGHLHCTDSGDMVVELIGTLGGVLGEAPDGPMRILGYTSNGKYITLVDCYPAGGSTHVPGFSVATYRSTYTLVGCRIPSAEPLDFHGLAFQSDILDNWYEFGGFIPSQSHDPYHLTIEWSPPAITSWKIRDGLTVALYPTARIPGWGKHNSVSLRQMTWTALRFDTPVALGDLVDLAVRTAGFFSFVTDEPVPFLAVQLEQEKDPTSQKLDAVALYFNMGKRQSTDARRGNAPYPLFPFAQVKASFGATLNQWLERYEALKAPFNLYFSARDSEGLFLENEFLMLAQALEALHRHSSKKKPYDDETYDVLKAALKAAIGPEFQDWLKPKLDFGNELSLSERLSDLFSTVGNVFGDTVDPVTCAKQIRDTRNYLTHYSSSLKKKSATGHAMFRLCLVMECLFRLHLARLTGFSKENVDHFAKSSQSFSQKLLQISQLA</sequence>
<feature type="domain" description="Apea-like HEPN" evidence="1">
    <location>
        <begin position="306"/>
        <end position="437"/>
    </location>
</feature>